<dbReference type="InterPro" id="IPR006808">
    <property type="entry name" value="ATP_synth_F0_gsu_mt"/>
</dbReference>
<keyword evidence="5" id="KW-0375">Hydrogen ion transport</keyword>
<dbReference type="VEuPathDB" id="FungiDB:M_BR32_EuGene_00007761"/>
<keyword evidence="7" id="KW-0496">Mitochondrion</keyword>
<name>A0A4P7N7E7_PYROR</name>
<evidence type="ECO:0000256" key="5">
    <source>
        <dbReference type="ARBA" id="ARBA00022781"/>
    </source>
</evidence>
<keyword evidence="4" id="KW-0138">CF(0)</keyword>
<evidence type="ECO:0000256" key="2">
    <source>
        <dbReference type="ARBA" id="ARBA00005699"/>
    </source>
</evidence>
<dbReference type="AlphaFoldDB" id="A0A4P7N7E7"/>
<keyword evidence="6" id="KW-0406">Ion transport</keyword>
<evidence type="ECO:0000256" key="4">
    <source>
        <dbReference type="ARBA" id="ARBA00022547"/>
    </source>
</evidence>
<dbReference type="Proteomes" id="UP000294847">
    <property type="component" value="Chromosome 2"/>
</dbReference>
<evidence type="ECO:0000256" key="3">
    <source>
        <dbReference type="ARBA" id="ARBA00022448"/>
    </source>
</evidence>
<evidence type="ECO:0000313" key="10">
    <source>
        <dbReference type="EMBL" id="QBZ55984.1"/>
    </source>
</evidence>
<sequence length="196" mass="21061">MSFAIAMRRVALAPSTRTVAARRFESSAASKAQSTAKDTANKAAQGLTRVASAAGPAITNAAKGASDALGKVGGRTGKLIKFVERQVPFVIYYTKVGVEVAKIVFRGQQMTPPSMQTFQNYFQNVWKQVQNPQALMRQLSSKVPTQNPAESVKNISAAQWTAAGVLGAELLGFFTVGEIIGRMKLVGYHGEVEHHH</sequence>
<evidence type="ECO:0000313" key="11">
    <source>
        <dbReference type="Proteomes" id="UP000294847"/>
    </source>
</evidence>
<reference evidence="10 11" key="1">
    <citation type="journal article" date="2019" name="Mol. Biol. Evol.">
        <title>Blast fungal genomes show frequent chromosomal changes, gene gains and losses, and effector gene turnover.</title>
        <authorList>
            <person name="Gomez Luciano L.B."/>
            <person name="Jason Tsai I."/>
            <person name="Chuma I."/>
            <person name="Tosa Y."/>
            <person name="Chen Y.H."/>
            <person name="Li J.Y."/>
            <person name="Li M.Y."/>
            <person name="Jade Lu M.Y."/>
            <person name="Nakayashiki H."/>
            <person name="Li W.H."/>
        </authorList>
    </citation>
    <scope>NUCLEOTIDE SEQUENCE [LARGE SCALE GENOMIC DNA]</scope>
    <source>
        <strain evidence="10">MZ5-1-6</strain>
    </source>
</reference>
<dbReference type="GO" id="GO:0045259">
    <property type="term" value="C:proton-transporting ATP synthase complex"/>
    <property type="evidence" value="ECO:0007669"/>
    <property type="project" value="UniProtKB-KW"/>
</dbReference>
<dbReference type="GO" id="GO:0015986">
    <property type="term" value="P:proton motive force-driven ATP synthesis"/>
    <property type="evidence" value="ECO:0007669"/>
    <property type="project" value="InterPro"/>
</dbReference>
<keyword evidence="3" id="KW-0813">Transport</keyword>
<dbReference type="OMA" id="NMTPPNL"/>
<keyword evidence="9" id="KW-0066">ATP synthesis</keyword>
<evidence type="ECO:0000256" key="7">
    <source>
        <dbReference type="ARBA" id="ARBA00023128"/>
    </source>
</evidence>
<evidence type="ECO:0000256" key="6">
    <source>
        <dbReference type="ARBA" id="ARBA00023065"/>
    </source>
</evidence>
<keyword evidence="8" id="KW-0472">Membrane</keyword>
<evidence type="ECO:0000256" key="8">
    <source>
        <dbReference type="ARBA" id="ARBA00023136"/>
    </source>
</evidence>
<comment type="subcellular location">
    <subcellularLocation>
        <location evidence="1">Mitochondrion membrane</location>
    </subcellularLocation>
</comment>
<evidence type="ECO:0000256" key="9">
    <source>
        <dbReference type="ARBA" id="ARBA00023310"/>
    </source>
</evidence>
<dbReference type="GO" id="GO:0031966">
    <property type="term" value="C:mitochondrial membrane"/>
    <property type="evidence" value="ECO:0007669"/>
    <property type="project" value="UniProtKB-SubCell"/>
</dbReference>
<dbReference type="Pfam" id="PF04718">
    <property type="entry name" value="ATP-synt_G"/>
    <property type="match status" value="1"/>
</dbReference>
<dbReference type="EMBL" id="CP034205">
    <property type="protein sequence ID" value="QBZ55984.1"/>
    <property type="molecule type" value="Genomic_DNA"/>
</dbReference>
<organism evidence="10 11">
    <name type="scientific">Pyricularia oryzae</name>
    <name type="common">Rice blast fungus</name>
    <name type="synonym">Magnaporthe oryzae</name>
    <dbReference type="NCBI Taxonomy" id="318829"/>
    <lineage>
        <taxon>Eukaryota</taxon>
        <taxon>Fungi</taxon>
        <taxon>Dikarya</taxon>
        <taxon>Ascomycota</taxon>
        <taxon>Pezizomycotina</taxon>
        <taxon>Sordariomycetes</taxon>
        <taxon>Sordariomycetidae</taxon>
        <taxon>Magnaporthales</taxon>
        <taxon>Pyriculariaceae</taxon>
        <taxon>Pyricularia</taxon>
    </lineage>
</organism>
<proteinExistence type="inferred from homology"/>
<gene>
    <name evidence="10" type="ORF">PoMZ_00890</name>
</gene>
<evidence type="ECO:0000256" key="1">
    <source>
        <dbReference type="ARBA" id="ARBA00004325"/>
    </source>
</evidence>
<protein>
    <submittedName>
        <fullName evidence="10">Uncharacterized protein</fullName>
    </submittedName>
</protein>
<accession>A0A4P7N7E7</accession>
<dbReference type="GO" id="GO:0015078">
    <property type="term" value="F:proton transmembrane transporter activity"/>
    <property type="evidence" value="ECO:0007669"/>
    <property type="project" value="InterPro"/>
</dbReference>
<comment type="similarity">
    <text evidence="2">Belongs to the ATPase g subunit family.</text>
</comment>
<dbReference type="PANTHER" id="PTHR12386">
    <property type="entry name" value="ATP SYNTHASE SUBUNIT"/>
    <property type="match status" value="1"/>
</dbReference>